<dbReference type="PANTHER" id="PTHR19424">
    <property type="entry name" value="HEAT SHOCK FACTOR BINDING PROTEIN 1"/>
    <property type="match status" value="1"/>
</dbReference>
<dbReference type="PANTHER" id="PTHR19424:SF0">
    <property type="entry name" value="HEAT SHOCK FACTOR BINDING PROTEIN 1"/>
    <property type="match status" value="1"/>
</dbReference>
<dbReference type="Gene3D" id="1.20.5.430">
    <property type="match status" value="1"/>
</dbReference>
<dbReference type="Proteomes" id="UP000243723">
    <property type="component" value="Unassembled WGS sequence"/>
</dbReference>
<comment type="similarity">
    <text evidence="1">Belongs to the HSBP1 family.</text>
</comment>
<dbReference type="GO" id="GO:0003714">
    <property type="term" value="F:transcription corepressor activity"/>
    <property type="evidence" value="ECO:0007669"/>
    <property type="project" value="InterPro"/>
</dbReference>
<evidence type="ECO:0000313" key="2">
    <source>
        <dbReference type="EMBL" id="PSK42960.1"/>
    </source>
</evidence>
<dbReference type="Pfam" id="PF06825">
    <property type="entry name" value="HSBP1"/>
    <property type="match status" value="1"/>
</dbReference>
<evidence type="ECO:0008006" key="4">
    <source>
        <dbReference type="Google" id="ProtNLM"/>
    </source>
</evidence>
<protein>
    <recommendedName>
        <fullName evidence="4">Heat shock factor-binding protein 1</fullName>
    </recommendedName>
</protein>
<organism evidence="2 3">
    <name type="scientific">Elsinoe australis</name>
    <dbReference type="NCBI Taxonomy" id="40998"/>
    <lineage>
        <taxon>Eukaryota</taxon>
        <taxon>Fungi</taxon>
        <taxon>Dikarya</taxon>
        <taxon>Ascomycota</taxon>
        <taxon>Pezizomycotina</taxon>
        <taxon>Dothideomycetes</taxon>
        <taxon>Dothideomycetidae</taxon>
        <taxon>Myriangiales</taxon>
        <taxon>Elsinoaceae</taxon>
        <taxon>Elsinoe</taxon>
    </lineage>
</organism>
<evidence type="ECO:0000313" key="3">
    <source>
        <dbReference type="Proteomes" id="UP000243723"/>
    </source>
</evidence>
<dbReference type="EMBL" id="NHZQ01000331">
    <property type="protein sequence ID" value="PSK42960.1"/>
    <property type="molecule type" value="Genomic_DNA"/>
</dbReference>
<comment type="caution">
    <text evidence="2">The sequence shown here is derived from an EMBL/GenBank/DDBJ whole genome shotgun (WGS) entry which is preliminary data.</text>
</comment>
<reference evidence="2 3" key="1">
    <citation type="submission" date="2017-05" db="EMBL/GenBank/DDBJ databases">
        <title>Draft genome sequence of Elsinoe australis.</title>
        <authorList>
            <person name="Cheng Q."/>
        </authorList>
    </citation>
    <scope>NUCLEOTIDE SEQUENCE [LARGE SCALE GENOMIC DNA]</scope>
    <source>
        <strain evidence="2 3">NL1</strain>
    </source>
</reference>
<name>A0A2P7Z417_9PEZI</name>
<dbReference type="GO" id="GO:0070370">
    <property type="term" value="P:cellular heat acclimation"/>
    <property type="evidence" value="ECO:0007669"/>
    <property type="project" value="TreeGrafter"/>
</dbReference>
<gene>
    <name evidence="2" type="ORF">B9Z65_6914</name>
</gene>
<dbReference type="OrthoDB" id="4159489at2759"/>
<dbReference type="GO" id="GO:0005829">
    <property type="term" value="C:cytosol"/>
    <property type="evidence" value="ECO:0007669"/>
    <property type="project" value="TreeGrafter"/>
</dbReference>
<keyword evidence="3" id="KW-1185">Reference proteome</keyword>
<dbReference type="GO" id="GO:0005634">
    <property type="term" value="C:nucleus"/>
    <property type="evidence" value="ECO:0007669"/>
    <property type="project" value="TreeGrafter"/>
</dbReference>
<proteinExistence type="inferred from homology"/>
<dbReference type="STRING" id="40998.A0A2P7Z417"/>
<evidence type="ECO:0000256" key="1">
    <source>
        <dbReference type="ARBA" id="ARBA00006349"/>
    </source>
</evidence>
<accession>A0A2P7Z417</accession>
<dbReference type="AlphaFoldDB" id="A0A2P7Z417"/>
<dbReference type="InterPro" id="IPR009643">
    <property type="entry name" value="HS1-bd"/>
</dbReference>
<sequence length="76" mass="8160">MPSDSPDHNGDAADAAPAELTAVVEDLLNQLTTKFSTISSEMFAKMDDMSKRLDNLEAIIQQSNSQSTTDDSKPAT</sequence>